<feature type="compositionally biased region" description="Gly residues" evidence="8">
    <location>
        <begin position="44"/>
        <end position="69"/>
    </location>
</feature>
<evidence type="ECO:0000256" key="8">
    <source>
        <dbReference type="SAM" id="MobiDB-lite"/>
    </source>
</evidence>
<evidence type="ECO:0000313" key="11">
    <source>
        <dbReference type="EMBL" id="GAA0662502.1"/>
    </source>
</evidence>
<keyword evidence="6" id="KW-1133">Transmembrane helix</keyword>
<dbReference type="EMBL" id="BAAAGU010000055">
    <property type="protein sequence ID" value="GAA0662502.1"/>
    <property type="molecule type" value="Genomic_DNA"/>
</dbReference>
<gene>
    <name evidence="11" type="ORF">GCM10009535_47630</name>
</gene>
<name>A0ABP3ST80_9ACTN</name>
<evidence type="ECO:0000256" key="2">
    <source>
        <dbReference type="ARBA" id="ARBA00022475"/>
    </source>
</evidence>
<keyword evidence="5" id="KW-0812">Transmembrane</keyword>
<keyword evidence="2" id="KW-1003">Cell membrane</keyword>
<feature type="compositionally biased region" description="Low complexity" evidence="8">
    <location>
        <begin position="70"/>
        <end position="86"/>
    </location>
</feature>
<protein>
    <recommendedName>
        <fullName evidence="10">Putative mannosyltransferase YkcA/B-like C-terminal domain-containing protein</fullName>
    </recommendedName>
</protein>
<feature type="signal peptide" evidence="9">
    <location>
        <begin position="1"/>
        <end position="15"/>
    </location>
</feature>
<feature type="chain" id="PRO_5045706561" description="Putative mannosyltransferase YkcA/B-like C-terminal domain-containing protein" evidence="9">
    <location>
        <begin position="16"/>
        <end position="274"/>
    </location>
</feature>
<comment type="subcellular location">
    <subcellularLocation>
        <location evidence="1">Cell membrane</location>
        <topology evidence="1">Multi-pass membrane protein</topology>
    </subcellularLocation>
</comment>
<feature type="compositionally biased region" description="Gly residues" evidence="8">
    <location>
        <begin position="122"/>
        <end position="154"/>
    </location>
</feature>
<keyword evidence="3" id="KW-0328">Glycosyltransferase</keyword>
<feature type="compositionally biased region" description="Gly residues" evidence="8">
    <location>
        <begin position="89"/>
        <end position="98"/>
    </location>
</feature>
<evidence type="ECO:0000256" key="3">
    <source>
        <dbReference type="ARBA" id="ARBA00022676"/>
    </source>
</evidence>
<keyword evidence="12" id="KW-1185">Reference proteome</keyword>
<evidence type="ECO:0000256" key="9">
    <source>
        <dbReference type="SAM" id="SignalP"/>
    </source>
</evidence>
<evidence type="ECO:0000256" key="1">
    <source>
        <dbReference type="ARBA" id="ARBA00004651"/>
    </source>
</evidence>
<keyword evidence="9" id="KW-0732">Signal</keyword>
<reference evidence="12" key="1">
    <citation type="journal article" date="2019" name="Int. J. Syst. Evol. Microbiol.">
        <title>The Global Catalogue of Microorganisms (GCM) 10K type strain sequencing project: providing services to taxonomists for standard genome sequencing and annotation.</title>
        <authorList>
            <consortium name="The Broad Institute Genomics Platform"/>
            <consortium name="The Broad Institute Genome Sequencing Center for Infectious Disease"/>
            <person name="Wu L."/>
            <person name="Ma J."/>
        </authorList>
    </citation>
    <scope>NUCLEOTIDE SEQUENCE [LARGE SCALE GENOMIC DNA]</scope>
    <source>
        <strain evidence="12">JCM 10367</strain>
    </source>
</reference>
<evidence type="ECO:0000313" key="12">
    <source>
        <dbReference type="Proteomes" id="UP001500724"/>
    </source>
</evidence>
<comment type="caution">
    <text evidence="11">The sequence shown here is derived from an EMBL/GenBank/DDBJ whole genome shotgun (WGS) entry which is preliminary data.</text>
</comment>
<proteinExistence type="predicted"/>
<accession>A0ABP3ST80</accession>
<organism evidence="11 12">
    <name type="scientific">Streptomyces thermocarboxydovorans</name>
    <dbReference type="NCBI Taxonomy" id="59298"/>
    <lineage>
        <taxon>Bacteria</taxon>
        <taxon>Bacillati</taxon>
        <taxon>Actinomycetota</taxon>
        <taxon>Actinomycetes</taxon>
        <taxon>Kitasatosporales</taxon>
        <taxon>Streptomycetaceae</taxon>
        <taxon>Streptomyces</taxon>
    </lineage>
</organism>
<feature type="region of interest" description="Disordered" evidence="8">
    <location>
        <begin position="44"/>
        <end position="154"/>
    </location>
</feature>
<dbReference type="PANTHER" id="PTHR33908:SF3">
    <property type="entry name" value="UNDECAPRENYL PHOSPHATE-ALPHA-4-AMINO-4-DEOXY-L-ARABINOSE ARABINOSYL TRANSFERASE"/>
    <property type="match status" value="1"/>
</dbReference>
<evidence type="ECO:0000256" key="7">
    <source>
        <dbReference type="ARBA" id="ARBA00023136"/>
    </source>
</evidence>
<feature type="compositionally biased region" description="Low complexity" evidence="8">
    <location>
        <begin position="99"/>
        <end position="112"/>
    </location>
</feature>
<sequence>MALAAAGLGLAASLAGPTAYTLSTLQQGHSGSIVTAGAAGFRTGGGPGGGAGPGGGPGGGNPGWRGFPGGAQNQQGQLGPQGQTPPGGFPGGPTGRNGGPQQNDGTTPPDGGMPDGTPPGNGPGGRNGSYGPGGQGGGTRPGGRGGAMGGLLGGTDVGSEARKLLETDADDYTWAAAAIGAQNAASYQLATGEPVMAVGGFNGTDPSPALARFQQYVEDGRIHYSIAGGAMGGGPAMGTESSTSAQISAWVQQNFEEVTAGSVTFYDLTRKAAE</sequence>
<evidence type="ECO:0000256" key="4">
    <source>
        <dbReference type="ARBA" id="ARBA00022679"/>
    </source>
</evidence>
<dbReference type="InterPro" id="IPR056785">
    <property type="entry name" value="YkcA/B-like_C"/>
</dbReference>
<dbReference type="Pfam" id="PF24878">
    <property type="entry name" value="YkcB_C"/>
    <property type="match status" value="1"/>
</dbReference>
<dbReference type="Proteomes" id="UP001500724">
    <property type="component" value="Unassembled WGS sequence"/>
</dbReference>
<keyword evidence="7" id="KW-0472">Membrane</keyword>
<feature type="domain" description="Putative mannosyltransferase YkcA/B-like C-terminal" evidence="10">
    <location>
        <begin position="163"/>
        <end position="254"/>
    </location>
</feature>
<keyword evidence="4" id="KW-0808">Transferase</keyword>
<evidence type="ECO:0000256" key="5">
    <source>
        <dbReference type="ARBA" id="ARBA00022692"/>
    </source>
</evidence>
<evidence type="ECO:0000256" key="6">
    <source>
        <dbReference type="ARBA" id="ARBA00022989"/>
    </source>
</evidence>
<dbReference type="PANTHER" id="PTHR33908">
    <property type="entry name" value="MANNOSYLTRANSFERASE YKCB-RELATED"/>
    <property type="match status" value="1"/>
</dbReference>
<dbReference type="InterPro" id="IPR050297">
    <property type="entry name" value="LipidA_mod_glycosyltrf_83"/>
</dbReference>
<evidence type="ECO:0000259" key="10">
    <source>
        <dbReference type="Pfam" id="PF24878"/>
    </source>
</evidence>